<keyword evidence="2" id="KW-1185">Reference proteome</keyword>
<protein>
    <submittedName>
        <fullName evidence="1">Uncharacterized protein</fullName>
    </submittedName>
</protein>
<evidence type="ECO:0000313" key="2">
    <source>
        <dbReference type="Proteomes" id="UP001186974"/>
    </source>
</evidence>
<sequence>MFAFEIYGKREVRAMSLDSNQAAADTSQDIYETHFHSPAMKEFLTKIPPTMTTGLDLAHYESLGGFLDRPGDRTECGIMQDVSITCNSPDAWRTVAEKLKKLTEATEAAGDETVYTFMVFKSLDDETGLRIFGRYKDRDALKKYESKKEVVGFWMDTKDEIATMRQRCYVHNGKGWLHR</sequence>
<gene>
    <name evidence="1" type="ORF">LTS18_000589</name>
</gene>
<comment type="caution">
    <text evidence="1">The sequence shown here is derived from an EMBL/GenBank/DDBJ whole genome shotgun (WGS) entry which is preliminary data.</text>
</comment>
<organism evidence="1 2">
    <name type="scientific">Coniosporium uncinatum</name>
    <dbReference type="NCBI Taxonomy" id="93489"/>
    <lineage>
        <taxon>Eukaryota</taxon>
        <taxon>Fungi</taxon>
        <taxon>Dikarya</taxon>
        <taxon>Ascomycota</taxon>
        <taxon>Pezizomycotina</taxon>
        <taxon>Dothideomycetes</taxon>
        <taxon>Dothideomycetes incertae sedis</taxon>
        <taxon>Coniosporium</taxon>
    </lineage>
</organism>
<name>A0ACC3DG51_9PEZI</name>
<accession>A0ACC3DG51</accession>
<proteinExistence type="predicted"/>
<dbReference type="EMBL" id="JAWDJW010005256">
    <property type="protein sequence ID" value="KAK3068624.1"/>
    <property type="molecule type" value="Genomic_DNA"/>
</dbReference>
<dbReference type="Proteomes" id="UP001186974">
    <property type="component" value="Unassembled WGS sequence"/>
</dbReference>
<evidence type="ECO:0000313" key="1">
    <source>
        <dbReference type="EMBL" id="KAK3068624.1"/>
    </source>
</evidence>
<reference evidence="1" key="1">
    <citation type="submission" date="2024-09" db="EMBL/GenBank/DDBJ databases">
        <title>Black Yeasts Isolated from many extreme environments.</title>
        <authorList>
            <person name="Coleine C."/>
            <person name="Stajich J.E."/>
            <person name="Selbmann L."/>
        </authorList>
    </citation>
    <scope>NUCLEOTIDE SEQUENCE</scope>
    <source>
        <strain evidence="1">CCFEE 5737</strain>
    </source>
</reference>